<dbReference type="PRINTS" id="PR00421">
    <property type="entry name" value="THIOREDOXIN"/>
</dbReference>
<gene>
    <name evidence="11" type="ORF">MYP_2908</name>
</gene>
<dbReference type="GO" id="GO:0015035">
    <property type="term" value="F:protein-disulfide reductase activity"/>
    <property type="evidence" value="ECO:0007669"/>
    <property type="project" value="UniProtKB-UniRule"/>
</dbReference>
<evidence type="ECO:0000256" key="2">
    <source>
        <dbReference type="ARBA" id="ARBA00022448"/>
    </source>
</evidence>
<dbReference type="Proteomes" id="UP000030185">
    <property type="component" value="Unassembled WGS sequence"/>
</dbReference>
<name>A0A098LGT2_9BACT</name>
<feature type="domain" description="Thioredoxin" evidence="10">
    <location>
        <begin position="1"/>
        <end position="111"/>
    </location>
</feature>
<evidence type="ECO:0000259" key="10">
    <source>
        <dbReference type="PROSITE" id="PS51352"/>
    </source>
</evidence>
<keyword evidence="5 9" id="KW-0676">Redox-active center</keyword>
<keyword evidence="3" id="KW-0249">Electron transport</keyword>
<evidence type="ECO:0000256" key="4">
    <source>
        <dbReference type="ARBA" id="ARBA00023157"/>
    </source>
</evidence>
<reference evidence="11 12" key="1">
    <citation type="submission" date="2014-09" db="EMBL/GenBank/DDBJ databases">
        <title>Sporocytophaga myxococcoides PG-01 genome sequencing.</title>
        <authorList>
            <person name="Liu L."/>
            <person name="Gao P.J."/>
            <person name="Chen G.J."/>
            <person name="Wang L.S."/>
        </authorList>
    </citation>
    <scope>NUCLEOTIDE SEQUENCE [LARGE SCALE GENOMIC DNA]</scope>
    <source>
        <strain evidence="11 12">PG-01</strain>
    </source>
</reference>
<dbReference type="InterPro" id="IPR017937">
    <property type="entry name" value="Thioredoxin_CS"/>
</dbReference>
<evidence type="ECO:0000256" key="7">
    <source>
        <dbReference type="PIRNR" id="PIRNR000077"/>
    </source>
</evidence>
<evidence type="ECO:0000256" key="9">
    <source>
        <dbReference type="PIRSR" id="PIRSR000077-4"/>
    </source>
</evidence>
<dbReference type="InterPro" id="IPR005746">
    <property type="entry name" value="Thioredoxin"/>
</dbReference>
<dbReference type="PANTHER" id="PTHR45663">
    <property type="entry name" value="GEO12009P1"/>
    <property type="match status" value="1"/>
</dbReference>
<dbReference type="InterPro" id="IPR013766">
    <property type="entry name" value="Thioredoxin_domain"/>
</dbReference>
<feature type="site" description="Contributes to redox potential value" evidence="8">
    <location>
        <position position="36"/>
    </location>
</feature>
<sequence length="111" mass="12214">MENGTKYLELTDGNFETEVIKTSTPVLVDFSAEWCGPCKMMGPIIEDLANEYEGKAKITKIDVDVNPQTTSKYGVRSLPTLLIFKDGNVVDKIIGAVPKRVITEKLGAHIN</sequence>
<dbReference type="NCBIfam" id="TIGR01068">
    <property type="entry name" value="thioredoxin"/>
    <property type="match status" value="1"/>
</dbReference>
<dbReference type="FunFam" id="3.40.30.10:FF:000001">
    <property type="entry name" value="Thioredoxin"/>
    <property type="match status" value="1"/>
</dbReference>
<feature type="site" description="Contributes to redox potential value" evidence="8">
    <location>
        <position position="37"/>
    </location>
</feature>
<dbReference type="RefSeq" id="WP_045464478.1">
    <property type="nucleotide sequence ID" value="NZ_BBLT01000005.1"/>
</dbReference>
<evidence type="ECO:0000256" key="3">
    <source>
        <dbReference type="ARBA" id="ARBA00022982"/>
    </source>
</evidence>
<dbReference type="AlphaFoldDB" id="A0A098LGT2"/>
<dbReference type="Pfam" id="PF00085">
    <property type="entry name" value="Thioredoxin"/>
    <property type="match status" value="1"/>
</dbReference>
<accession>A0A098LGT2</accession>
<evidence type="ECO:0000313" key="12">
    <source>
        <dbReference type="Proteomes" id="UP000030185"/>
    </source>
</evidence>
<feature type="active site" description="Nucleophile" evidence="8">
    <location>
        <position position="38"/>
    </location>
</feature>
<dbReference type="PROSITE" id="PS00194">
    <property type="entry name" value="THIOREDOXIN_1"/>
    <property type="match status" value="1"/>
</dbReference>
<proteinExistence type="inferred from homology"/>
<dbReference type="Gene3D" id="3.40.30.10">
    <property type="entry name" value="Glutaredoxin"/>
    <property type="match status" value="1"/>
</dbReference>
<feature type="site" description="Deprotonates C-terminal active site Cys" evidence="8">
    <location>
        <position position="29"/>
    </location>
</feature>
<keyword evidence="12" id="KW-1185">Reference proteome</keyword>
<dbReference type="eggNOG" id="COG3118">
    <property type="taxonomic scope" value="Bacteria"/>
</dbReference>
<evidence type="ECO:0000256" key="8">
    <source>
        <dbReference type="PIRSR" id="PIRSR000077-1"/>
    </source>
</evidence>
<comment type="similarity">
    <text evidence="1 7">Belongs to the thioredoxin family.</text>
</comment>
<keyword evidence="2" id="KW-0813">Transport</keyword>
<dbReference type="SUPFAM" id="SSF52833">
    <property type="entry name" value="Thioredoxin-like"/>
    <property type="match status" value="1"/>
</dbReference>
<evidence type="ECO:0000256" key="5">
    <source>
        <dbReference type="ARBA" id="ARBA00023284"/>
    </source>
</evidence>
<organism evidence="11 12">
    <name type="scientific">Sporocytophaga myxococcoides</name>
    <dbReference type="NCBI Taxonomy" id="153721"/>
    <lineage>
        <taxon>Bacteria</taxon>
        <taxon>Pseudomonadati</taxon>
        <taxon>Bacteroidota</taxon>
        <taxon>Cytophagia</taxon>
        <taxon>Cytophagales</taxon>
        <taxon>Cytophagaceae</taxon>
        <taxon>Sporocytophaga</taxon>
    </lineage>
</organism>
<dbReference type="GO" id="GO:0005829">
    <property type="term" value="C:cytosol"/>
    <property type="evidence" value="ECO:0007669"/>
    <property type="project" value="TreeGrafter"/>
</dbReference>
<evidence type="ECO:0000256" key="6">
    <source>
        <dbReference type="NCBIfam" id="TIGR01068"/>
    </source>
</evidence>
<evidence type="ECO:0000256" key="1">
    <source>
        <dbReference type="ARBA" id="ARBA00008987"/>
    </source>
</evidence>
<dbReference type="EMBL" id="BBLT01000005">
    <property type="protein sequence ID" value="GAL85679.1"/>
    <property type="molecule type" value="Genomic_DNA"/>
</dbReference>
<dbReference type="CDD" id="cd02947">
    <property type="entry name" value="TRX_family"/>
    <property type="match status" value="1"/>
</dbReference>
<comment type="caution">
    <text evidence="11">The sequence shown here is derived from an EMBL/GenBank/DDBJ whole genome shotgun (WGS) entry which is preliminary data.</text>
</comment>
<dbReference type="PROSITE" id="PS51352">
    <property type="entry name" value="THIOREDOXIN_2"/>
    <property type="match status" value="1"/>
</dbReference>
<feature type="disulfide bond" description="Redox-active" evidence="9">
    <location>
        <begin position="35"/>
        <end position="38"/>
    </location>
</feature>
<dbReference type="GO" id="GO:0045454">
    <property type="term" value="P:cell redox homeostasis"/>
    <property type="evidence" value="ECO:0007669"/>
    <property type="project" value="TreeGrafter"/>
</dbReference>
<dbReference type="PIRSF" id="PIRSF000077">
    <property type="entry name" value="Thioredoxin"/>
    <property type="match status" value="1"/>
</dbReference>
<feature type="active site" description="Nucleophile" evidence="8">
    <location>
        <position position="35"/>
    </location>
</feature>
<dbReference type="STRING" id="153721.MYP_2908"/>
<dbReference type="PANTHER" id="PTHR45663:SF11">
    <property type="entry name" value="GEO12009P1"/>
    <property type="match status" value="1"/>
</dbReference>
<dbReference type="InterPro" id="IPR036249">
    <property type="entry name" value="Thioredoxin-like_sf"/>
</dbReference>
<protein>
    <recommendedName>
        <fullName evidence="6 7">Thioredoxin</fullName>
    </recommendedName>
</protein>
<dbReference type="OrthoDB" id="9790390at2"/>
<evidence type="ECO:0000313" key="11">
    <source>
        <dbReference type="EMBL" id="GAL85679.1"/>
    </source>
</evidence>
<keyword evidence="4 9" id="KW-1015">Disulfide bond</keyword>